<reference evidence="2" key="1">
    <citation type="submission" date="2023-10" db="EMBL/GenBank/DDBJ databases">
        <authorList>
            <person name="Chen Y."/>
            <person name="Shah S."/>
            <person name="Dougan E. K."/>
            <person name="Thang M."/>
            <person name="Chan C."/>
        </authorList>
    </citation>
    <scope>NUCLEOTIDE SEQUENCE [LARGE SCALE GENOMIC DNA]</scope>
</reference>
<proteinExistence type="predicted"/>
<organism evidence="2 3">
    <name type="scientific">Prorocentrum cordatum</name>
    <dbReference type="NCBI Taxonomy" id="2364126"/>
    <lineage>
        <taxon>Eukaryota</taxon>
        <taxon>Sar</taxon>
        <taxon>Alveolata</taxon>
        <taxon>Dinophyceae</taxon>
        <taxon>Prorocentrales</taxon>
        <taxon>Prorocentraceae</taxon>
        <taxon>Prorocentrum</taxon>
    </lineage>
</organism>
<evidence type="ECO:0000313" key="2">
    <source>
        <dbReference type="EMBL" id="CAK0861577.1"/>
    </source>
</evidence>
<accession>A0ABN9UQU6</accession>
<keyword evidence="3" id="KW-1185">Reference proteome</keyword>
<sequence length="151" mass="16045">MTFRAFSEDGRARMRSLFAAVPEAEAATDEAKQAGAEAPRSPTRRQREKRRSAPRTLQDEADAYHEMAQQANLLQSRQLRFAAARRLAAERTGVGAGEQLPVALGVVRELEDRLRALEGAIEGAGAAAGSPAAVAGGGGHTSRAIARSSFF</sequence>
<name>A0ABN9UQU6_9DINO</name>
<dbReference type="Proteomes" id="UP001189429">
    <property type="component" value="Unassembled WGS sequence"/>
</dbReference>
<protein>
    <submittedName>
        <fullName evidence="2">Uncharacterized protein</fullName>
    </submittedName>
</protein>
<gene>
    <name evidence="2" type="ORF">PCOR1329_LOCUS50205</name>
</gene>
<feature type="compositionally biased region" description="Basic residues" evidence="1">
    <location>
        <begin position="42"/>
        <end position="53"/>
    </location>
</feature>
<dbReference type="EMBL" id="CAUYUJ010016072">
    <property type="protein sequence ID" value="CAK0861577.1"/>
    <property type="molecule type" value="Genomic_DNA"/>
</dbReference>
<evidence type="ECO:0000256" key="1">
    <source>
        <dbReference type="SAM" id="MobiDB-lite"/>
    </source>
</evidence>
<comment type="caution">
    <text evidence="2">The sequence shown here is derived from an EMBL/GenBank/DDBJ whole genome shotgun (WGS) entry which is preliminary data.</text>
</comment>
<feature type="region of interest" description="Disordered" evidence="1">
    <location>
        <begin position="23"/>
        <end position="57"/>
    </location>
</feature>
<evidence type="ECO:0000313" key="3">
    <source>
        <dbReference type="Proteomes" id="UP001189429"/>
    </source>
</evidence>